<feature type="coiled-coil region" evidence="6">
    <location>
        <begin position="327"/>
        <end position="435"/>
    </location>
</feature>
<feature type="domain" description="Histidine kinase" evidence="7">
    <location>
        <begin position="444"/>
        <end position="728"/>
    </location>
</feature>
<dbReference type="Pfam" id="PF00571">
    <property type="entry name" value="CBS"/>
    <property type="match status" value="3"/>
</dbReference>
<keyword evidence="4" id="KW-0902">Two-component regulatory system</keyword>
<dbReference type="Gene3D" id="3.30.565.10">
    <property type="entry name" value="Histidine kinase-like ATPase, C-terminal domain"/>
    <property type="match status" value="1"/>
</dbReference>
<dbReference type="CDD" id="cd04620">
    <property type="entry name" value="CBS_two-component_sensor_histidine_kinase_repeat1"/>
    <property type="match status" value="1"/>
</dbReference>
<reference evidence="9" key="2">
    <citation type="journal article" date="2022" name="Microbiol. Resour. Announc.">
        <title>Metagenome Sequencing to Explore Phylogenomics of Terrestrial Cyanobacteria.</title>
        <authorList>
            <person name="Ward R.D."/>
            <person name="Stajich J.E."/>
            <person name="Johansen J.R."/>
            <person name="Huntemann M."/>
            <person name="Clum A."/>
            <person name="Foster B."/>
            <person name="Foster B."/>
            <person name="Roux S."/>
            <person name="Palaniappan K."/>
            <person name="Varghese N."/>
            <person name="Mukherjee S."/>
            <person name="Reddy T.B.K."/>
            <person name="Daum C."/>
            <person name="Copeland A."/>
            <person name="Chen I.A."/>
            <person name="Ivanova N.N."/>
            <person name="Kyrpides N.C."/>
            <person name="Shapiro N."/>
            <person name="Eloe-Fadrosh E.A."/>
            <person name="Pietrasiak N."/>
        </authorList>
    </citation>
    <scope>NUCLEOTIDE SEQUENCE</scope>
    <source>
        <strain evidence="9">CPER-KK1</strain>
    </source>
</reference>
<evidence type="ECO:0000259" key="7">
    <source>
        <dbReference type="PROSITE" id="PS50109"/>
    </source>
</evidence>
<reference evidence="9" key="1">
    <citation type="submission" date="2021-05" db="EMBL/GenBank/DDBJ databases">
        <authorList>
            <person name="Pietrasiak N."/>
            <person name="Ward R."/>
            <person name="Stajich J.E."/>
            <person name="Kurbessoian T."/>
        </authorList>
    </citation>
    <scope>NUCLEOTIDE SEQUENCE</scope>
    <source>
        <strain evidence="9">CPER-KK1</strain>
    </source>
</reference>
<evidence type="ECO:0000256" key="6">
    <source>
        <dbReference type="SAM" id="Coils"/>
    </source>
</evidence>
<comment type="catalytic activity">
    <reaction evidence="1">
        <text>ATP + protein L-histidine = ADP + protein N-phospho-L-histidine.</text>
        <dbReference type="EC" id="2.7.13.3"/>
    </reaction>
</comment>
<protein>
    <recommendedName>
        <fullName evidence="2">histidine kinase</fullName>
        <ecNumber evidence="2">2.7.13.3</ecNumber>
    </recommendedName>
</protein>
<dbReference type="GO" id="GO:0000155">
    <property type="term" value="F:phosphorelay sensor kinase activity"/>
    <property type="evidence" value="ECO:0007669"/>
    <property type="project" value="InterPro"/>
</dbReference>
<comment type="caution">
    <text evidence="9">The sequence shown here is derived from an EMBL/GenBank/DDBJ whole genome shotgun (WGS) entry which is preliminary data.</text>
</comment>
<dbReference type="SMART" id="SM00116">
    <property type="entry name" value="CBS"/>
    <property type="match status" value="4"/>
</dbReference>
<evidence type="ECO:0000313" key="10">
    <source>
        <dbReference type="Proteomes" id="UP000753908"/>
    </source>
</evidence>
<feature type="domain" description="CBS" evidence="8">
    <location>
        <begin position="121"/>
        <end position="180"/>
    </location>
</feature>
<dbReference type="InterPro" id="IPR036097">
    <property type="entry name" value="HisK_dim/P_sf"/>
</dbReference>
<dbReference type="EMBL" id="JAHHIF010000057">
    <property type="protein sequence ID" value="MBW4548229.1"/>
    <property type="molecule type" value="Genomic_DNA"/>
</dbReference>
<dbReference type="PRINTS" id="PR00344">
    <property type="entry name" value="BCTRLSENSOR"/>
</dbReference>
<evidence type="ECO:0000256" key="2">
    <source>
        <dbReference type="ARBA" id="ARBA00012438"/>
    </source>
</evidence>
<dbReference type="SUPFAM" id="SSF54631">
    <property type="entry name" value="CBS-domain pair"/>
    <property type="match status" value="2"/>
</dbReference>
<gene>
    <name evidence="9" type="ORF">KME25_27870</name>
</gene>
<dbReference type="InterPro" id="IPR004358">
    <property type="entry name" value="Sig_transdc_His_kin-like_C"/>
</dbReference>
<dbReference type="PANTHER" id="PTHR43065:SF50">
    <property type="entry name" value="HISTIDINE KINASE"/>
    <property type="match status" value="1"/>
</dbReference>
<evidence type="ECO:0000256" key="4">
    <source>
        <dbReference type="ARBA" id="ARBA00023012"/>
    </source>
</evidence>
<feature type="domain" description="CBS" evidence="8">
    <location>
        <begin position="268"/>
        <end position="329"/>
    </location>
</feature>
<evidence type="ECO:0000259" key="8">
    <source>
        <dbReference type="PROSITE" id="PS51371"/>
    </source>
</evidence>
<dbReference type="Proteomes" id="UP000753908">
    <property type="component" value="Unassembled WGS sequence"/>
</dbReference>
<evidence type="ECO:0000256" key="5">
    <source>
        <dbReference type="PROSITE-ProRule" id="PRU00703"/>
    </source>
</evidence>
<dbReference type="Gene3D" id="3.10.580.10">
    <property type="entry name" value="CBS-domain"/>
    <property type="match status" value="2"/>
</dbReference>
<dbReference type="CDD" id="cd17774">
    <property type="entry name" value="CBS_two-component_sensor_histidine_kinase_repeat2"/>
    <property type="match status" value="1"/>
</dbReference>
<keyword evidence="3" id="KW-0418">Kinase</keyword>
<evidence type="ECO:0000256" key="1">
    <source>
        <dbReference type="ARBA" id="ARBA00000085"/>
    </source>
</evidence>
<evidence type="ECO:0000313" key="9">
    <source>
        <dbReference type="EMBL" id="MBW4548229.1"/>
    </source>
</evidence>
<dbReference type="PROSITE" id="PS50109">
    <property type="entry name" value="HIS_KIN"/>
    <property type="match status" value="1"/>
</dbReference>
<accession>A0A951PSS4</accession>
<dbReference type="InterPro" id="IPR003594">
    <property type="entry name" value="HATPase_dom"/>
</dbReference>
<dbReference type="Pfam" id="PF02518">
    <property type="entry name" value="HATPase_c"/>
    <property type="match status" value="1"/>
</dbReference>
<dbReference type="PANTHER" id="PTHR43065">
    <property type="entry name" value="SENSOR HISTIDINE KINASE"/>
    <property type="match status" value="1"/>
</dbReference>
<dbReference type="AlphaFoldDB" id="A0A951PSS4"/>
<name>A0A951PSS4_9CYAN</name>
<keyword evidence="3" id="KW-0808">Transferase</keyword>
<proteinExistence type="predicted"/>
<dbReference type="InterPro" id="IPR036890">
    <property type="entry name" value="HATPase_C_sf"/>
</dbReference>
<dbReference type="PROSITE" id="PS51371">
    <property type="entry name" value="CBS"/>
    <property type="match status" value="3"/>
</dbReference>
<sequence>MQPNGLPLQPLALSPAIDSHFLTVAPDTPLLDVLTLMSRFRSCTLPADNSNNKADEAYTQINNISCVDQEWQTVIDVVDTAGGCVLVTQDARLLGVFTERDIVKLTAADIPLGNLKIGDVVAQPPISLKQSETHDIFTALGLFRQHRIRHLPILDEQARPIGIVTHDSIRRAMQAVNLLTRLRYVKDVMTTQVIHAPVTVSVLHLAKLMTEHQVSCVVICQSSETTNNEEQIIDNKQLIPIGIVTERDIVQFQALELDLSRMPAQDVMSTPLFCLQPSDSLRLAHEEMQRYQVRRLVVSGSNGELVGIVSQTSLLQVLNPADMYGVIEILQQVVEERTSELEKTNQQLRHEIIERQRAESELLKAHDQLKIQVEERTAQLTQANAQLKQDILERQRVEAALRQSEAKLKQQATKLRNAIQELHSYQAQLIQTEKMSSLGQLVGGIAHEINNPINFVYGNIAYASQYIQDILRLLQLYAQHYPQPVSEIQKIVEEIDLDFVKADLPKLFNSMKLGADRIRDLVLSLRNFSRLDEAEMKSVNLHEGIDSTLLILQNQLKATAGRSEILVVKEYSNLPLVECYAGQLNQVFMNLLSNAIDALEESRILNATFMLGNSQLPVSMPMITIRTGIEEVNQEEATLKSSSHPKGKPLALTPHAVIRITDNGSGMTEAVRQRLFDPFFTTKPVGKGTGLGLSISYQIVVKKHGGHIECNSTPGQGTEFVITIPISQRNQSTGFAIA</sequence>
<dbReference type="InterPro" id="IPR046342">
    <property type="entry name" value="CBS_dom_sf"/>
</dbReference>
<keyword evidence="5" id="KW-0129">CBS domain</keyword>
<evidence type="ECO:0000256" key="3">
    <source>
        <dbReference type="ARBA" id="ARBA00022777"/>
    </source>
</evidence>
<dbReference type="SUPFAM" id="SSF47384">
    <property type="entry name" value="Homodimeric domain of signal transducing histidine kinase"/>
    <property type="match status" value="1"/>
</dbReference>
<organism evidence="9 10">
    <name type="scientific">Symplocastrum torsivum CPER-KK1</name>
    <dbReference type="NCBI Taxonomy" id="450513"/>
    <lineage>
        <taxon>Bacteria</taxon>
        <taxon>Bacillati</taxon>
        <taxon>Cyanobacteriota</taxon>
        <taxon>Cyanophyceae</taxon>
        <taxon>Oscillatoriophycideae</taxon>
        <taxon>Oscillatoriales</taxon>
        <taxon>Microcoleaceae</taxon>
        <taxon>Symplocastrum</taxon>
    </lineage>
</organism>
<dbReference type="InterPro" id="IPR000644">
    <property type="entry name" value="CBS_dom"/>
</dbReference>
<dbReference type="EC" id="2.7.13.3" evidence="2"/>
<feature type="domain" description="CBS" evidence="8">
    <location>
        <begin position="189"/>
        <end position="259"/>
    </location>
</feature>
<keyword evidence="6" id="KW-0175">Coiled coil</keyword>
<dbReference type="Gene3D" id="1.10.287.130">
    <property type="match status" value="1"/>
</dbReference>
<dbReference type="InterPro" id="IPR005467">
    <property type="entry name" value="His_kinase_dom"/>
</dbReference>
<dbReference type="SMART" id="SM00387">
    <property type="entry name" value="HATPase_c"/>
    <property type="match status" value="1"/>
</dbReference>
<dbReference type="SUPFAM" id="SSF55874">
    <property type="entry name" value="ATPase domain of HSP90 chaperone/DNA topoisomerase II/histidine kinase"/>
    <property type="match status" value="1"/>
</dbReference>